<dbReference type="EMBL" id="BK015050">
    <property type="protein sequence ID" value="DAD88915.1"/>
    <property type="molecule type" value="Genomic_DNA"/>
</dbReference>
<reference evidence="1" key="1">
    <citation type="journal article" date="2021" name="Proc. Natl. Acad. Sci. U.S.A.">
        <title>A Catalog of Tens of Thousands of Viruses from Human Metagenomes Reveals Hidden Associations with Chronic Diseases.</title>
        <authorList>
            <person name="Tisza M.J."/>
            <person name="Buck C.B."/>
        </authorList>
    </citation>
    <scope>NUCLEOTIDE SEQUENCE</scope>
    <source>
        <strain evidence="1">CtpiG4</strain>
    </source>
</reference>
<dbReference type="Pfam" id="PF09950">
    <property type="entry name" value="Major_capside"/>
    <property type="match status" value="1"/>
</dbReference>
<evidence type="ECO:0000313" key="1">
    <source>
        <dbReference type="EMBL" id="DAD88915.1"/>
    </source>
</evidence>
<accession>A0A8S5N441</accession>
<sequence length="349" mass="38126">MGNNAVSMFTPNAGMMGVANAAMRAGGKQAFYGSAYDAAIASGMAYLVGELEKVDPKIREPLSSVTWQRDIVAKTGGGWVDFTSTFDVDYGTTGANDYSIVGSGTTAVPVMQVSTSKNLFKTFTWMHAMQVPFVDQAKLQQIGRSLEDMLDKGIRLNYNKTIDKNVYLGFDSLGTSGLINDKNVTVGTVPNGAAASPLWTKKTADEILQDINNALVEAWKAAEYDLSGMPNHILIPPENYAFIVKQKVSDAGNISILEYLLQNNIAKNQGVDIAIEPCRWCIKAGTGKTNRMVVYVNDEDKVNFDITVPITRAMTQPSVERAAYLTLFAAQIGQVKFNYYQPVRYFDGI</sequence>
<dbReference type="InterPro" id="IPR020049">
    <property type="entry name" value="Major_capsid-like"/>
</dbReference>
<organism evidence="1">
    <name type="scientific">Myoviridae sp. ctpiG4</name>
    <dbReference type="NCBI Taxonomy" id="2826698"/>
    <lineage>
        <taxon>Viruses</taxon>
        <taxon>Duplodnaviria</taxon>
        <taxon>Heunggongvirae</taxon>
        <taxon>Uroviricota</taxon>
        <taxon>Caudoviricetes</taxon>
    </lineage>
</organism>
<name>A0A8S5N441_9CAUD</name>
<protein>
    <submittedName>
        <fullName evidence="1">Major capsid protein</fullName>
    </submittedName>
</protein>
<dbReference type="PIRSF" id="PIRSF029202">
    <property type="entry name" value="UCP029202"/>
    <property type="match status" value="1"/>
</dbReference>
<proteinExistence type="predicted"/>